<reference evidence="2 3" key="2">
    <citation type="submission" date="2024-07" db="EMBL/GenBank/DDBJ databases">
        <authorList>
            <person name="Akdeniz Z."/>
        </authorList>
    </citation>
    <scope>NUCLEOTIDE SEQUENCE [LARGE SCALE GENOMIC DNA]</scope>
</reference>
<dbReference type="EMBL" id="CAXDID020000485">
    <property type="protein sequence ID" value="CAL6096406.1"/>
    <property type="molecule type" value="Genomic_DNA"/>
</dbReference>
<organism evidence="1">
    <name type="scientific">Hexamita inflata</name>
    <dbReference type="NCBI Taxonomy" id="28002"/>
    <lineage>
        <taxon>Eukaryota</taxon>
        <taxon>Metamonada</taxon>
        <taxon>Diplomonadida</taxon>
        <taxon>Hexamitidae</taxon>
        <taxon>Hexamitinae</taxon>
        <taxon>Hexamita</taxon>
    </lineage>
</organism>
<evidence type="ECO:0000313" key="2">
    <source>
        <dbReference type="EMBL" id="CAL6096406.1"/>
    </source>
</evidence>
<evidence type="ECO:0000313" key="1">
    <source>
        <dbReference type="EMBL" id="CAI9930931.1"/>
    </source>
</evidence>
<dbReference type="InterPro" id="IPR027417">
    <property type="entry name" value="P-loop_NTPase"/>
</dbReference>
<dbReference type="Proteomes" id="UP001642409">
    <property type="component" value="Unassembled WGS sequence"/>
</dbReference>
<reference evidence="1" key="1">
    <citation type="submission" date="2023-06" db="EMBL/GenBank/DDBJ databases">
        <authorList>
            <person name="Kurt Z."/>
        </authorList>
    </citation>
    <scope>NUCLEOTIDE SEQUENCE</scope>
</reference>
<evidence type="ECO:0000313" key="3">
    <source>
        <dbReference type="Proteomes" id="UP001642409"/>
    </source>
</evidence>
<dbReference type="EMBL" id="CATOUU010000466">
    <property type="protein sequence ID" value="CAI9930931.1"/>
    <property type="molecule type" value="Genomic_DNA"/>
</dbReference>
<proteinExistence type="predicted"/>
<sequence>MSNNLTSDQILMLPNCSLPISSFSFTGLFGASGSGKSTQLLKLSKAVIDWSKTTTYDLEKPDLCNGNITHFLYMSPTIALDNTLSHVNTDKRIDLEFTDDNLLSLSTKIIEMNKSIATAMQFQTFVRTFIKTTPFKTIDELQSHPSYKILIQALNVIEKTKNEYPELLTKENDSYINNQLNKIFEFNKQFLRRPKIVLIIDDSSGSKLYQQTANNTFYKLIVQRRHLGIFFIGVSFHSGSNAYKVLKTQMNAILLFRGLSPKAVADMFDCVSALSSPIFDANTFVRIYQQTTGYDETDNQKKEKYKFNFLYVQAQPNVSININYTEPV</sequence>
<comment type="caution">
    <text evidence="1">The sequence shown here is derived from an EMBL/GenBank/DDBJ whole genome shotgun (WGS) entry which is preliminary data.</text>
</comment>
<name>A0AA86P3A2_9EUKA</name>
<accession>A0AA86P3A2</accession>
<gene>
    <name evidence="1" type="ORF">HINF_LOCUS18576</name>
    <name evidence="2" type="ORF">HINF_LOCUS68415</name>
</gene>
<dbReference type="SUPFAM" id="SSF52540">
    <property type="entry name" value="P-loop containing nucleoside triphosphate hydrolases"/>
    <property type="match status" value="2"/>
</dbReference>
<keyword evidence="3" id="KW-1185">Reference proteome</keyword>
<protein>
    <submittedName>
        <fullName evidence="1">Uncharacterized protein</fullName>
    </submittedName>
</protein>
<dbReference type="AlphaFoldDB" id="A0AA86P3A2"/>